<keyword evidence="16" id="KW-0862">Zinc</keyword>
<evidence type="ECO:0000256" key="11">
    <source>
        <dbReference type="ARBA" id="ARBA00023136"/>
    </source>
</evidence>
<dbReference type="Gene3D" id="1.20.120.1760">
    <property type="match status" value="1"/>
</dbReference>
<dbReference type="VEuPathDB" id="VectorBase:ASTEI01216"/>
<reference evidence="20" key="1">
    <citation type="journal article" date="2014" name="Genome Biol.">
        <title>Genome analysis of a major urban malaria vector mosquito, Anopheles stephensi.</title>
        <authorList>
            <person name="Jiang X."/>
            <person name="Peery A."/>
            <person name="Hall A.B."/>
            <person name="Sharma A."/>
            <person name="Chen X.G."/>
            <person name="Waterhouse R.M."/>
            <person name="Komissarov A."/>
            <person name="Riehle M.M."/>
            <person name="Shouche Y."/>
            <person name="Sharakhova M.V."/>
            <person name="Lawson D."/>
            <person name="Pakpour N."/>
            <person name="Arensburger P."/>
            <person name="Davidson V.L."/>
            <person name="Eiglmeier K."/>
            <person name="Emrich S."/>
            <person name="George P."/>
            <person name="Kennedy R.C."/>
            <person name="Mane S.P."/>
            <person name="Maslen G."/>
            <person name="Oringanje C."/>
            <person name="Qi Y."/>
            <person name="Settlage R."/>
            <person name="Tojo M."/>
            <person name="Tubio J.M."/>
            <person name="Unger M.F."/>
            <person name="Wang B."/>
            <person name="Vernick K.D."/>
            <person name="Ribeiro J.M."/>
            <person name="James A.A."/>
            <person name="Michel K."/>
            <person name="Riehle M.A."/>
            <person name="Luckhart S."/>
            <person name="Sharakhov I.V."/>
            <person name="Tu Z."/>
        </authorList>
    </citation>
    <scope>NUCLEOTIDE SEQUENCE [LARGE SCALE GENOMIC DNA]</scope>
    <source>
        <strain evidence="20">Indian</strain>
    </source>
</reference>
<keyword evidence="8 18" id="KW-1133">Transmembrane helix</keyword>
<evidence type="ECO:0000256" key="2">
    <source>
        <dbReference type="ARBA" id="ARBA00007018"/>
    </source>
</evidence>
<dbReference type="STRING" id="30069.A0A182XYD0"/>
<comment type="similarity">
    <text evidence="3">Belongs to the CDP-alcohol phosphatidyltransferase class-I family.</text>
</comment>
<dbReference type="InterPro" id="IPR000462">
    <property type="entry name" value="CDP-OH_P_trans"/>
</dbReference>
<evidence type="ECO:0000256" key="4">
    <source>
        <dbReference type="ARBA" id="ARBA00022516"/>
    </source>
</evidence>
<feature type="transmembrane region" description="Helical" evidence="18">
    <location>
        <begin position="176"/>
        <end position="193"/>
    </location>
</feature>
<evidence type="ECO:0000256" key="6">
    <source>
        <dbReference type="ARBA" id="ARBA00022692"/>
    </source>
</evidence>
<keyword evidence="6 18" id="KW-0812">Transmembrane</keyword>
<dbReference type="VEuPathDB" id="VectorBase:ASTE007464"/>
<dbReference type="InterPro" id="IPR043130">
    <property type="entry name" value="CDP-OH_PTrfase_TM_dom"/>
</dbReference>
<name>A0A182XYD0_ANOST</name>
<keyword evidence="12" id="KW-0594">Phospholipid biosynthesis</keyword>
<protein>
    <recommendedName>
        <fullName evidence="14">cardiolipin synthase (CMP-forming)</fullName>
        <ecNumber evidence="14">2.7.8.41</ecNumber>
    </recommendedName>
</protein>
<feature type="transmembrane region" description="Helical" evidence="18">
    <location>
        <begin position="84"/>
        <end position="104"/>
    </location>
</feature>
<dbReference type="GO" id="GO:0038023">
    <property type="term" value="F:signaling receptor activity"/>
    <property type="evidence" value="ECO:0007669"/>
    <property type="project" value="TreeGrafter"/>
</dbReference>
<accession>A0A182XYD0</accession>
<feature type="binding site" evidence="16">
    <location>
        <position position="130"/>
    </location>
    <ligand>
        <name>Zn(2+)</name>
        <dbReference type="ChEBI" id="CHEBI:29105"/>
    </ligand>
</feature>
<dbReference type="Pfam" id="PF03006">
    <property type="entry name" value="HlyIII"/>
    <property type="match status" value="1"/>
</dbReference>
<keyword evidence="11 18" id="KW-0472">Membrane</keyword>
<keyword evidence="7" id="KW-0999">Mitochondrion inner membrane</keyword>
<feature type="binding site" evidence="16">
    <location>
        <position position="275"/>
    </location>
    <ligand>
        <name>Zn(2+)</name>
        <dbReference type="ChEBI" id="CHEBI:29105"/>
    </ligand>
</feature>
<evidence type="ECO:0000256" key="15">
    <source>
        <dbReference type="ARBA" id="ARBA00047433"/>
    </source>
</evidence>
<evidence type="ECO:0000256" key="13">
    <source>
        <dbReference type="ARBA" id="ARBA00023264"/>
    </source>
</evidence>
<evidence type="ECO:0000256" key="5">
    <source>
        <dbReference type="ARBA" id="ARBA00022679"/>
    </source>
</evidence>
<keyword evidence="16" id="KW-0479">Metal-binding</keyword>
<evidence type="ECO:0000313" key="19">
    <source>
        <dbReference type="EnsemblMetazoa" id="ASTEI01216-PA"/>
    </source>
</evidence>
<evidence type="ECO:0000256" key="14">
    <source>
        <dbReference type="ARBA" id="ARBA00039001"/>
    </source>
</evidence>
<evidence type="ECO:0000256" key="8">
    <source>
        <dbReference type="ARBA" id="ARBA00022989"/>
    </source>
</evidence>
<evidence type="ECO:0000256" key="16">
    <source>
        <dbReference type="PIRSR" id="PIRSR604254-1"/>
    </source>
</evidence>
<evidence type="ECO:0000256" key="10">
    <source>
        <dbReference type="ARBA" id="ARBA00023128"/>
    </source>
</evidence>
<feature type="compositionally biased region" description="Low complexity" evidence="17">
    <location>
        <begin position="8"/>
        <end position="24"/>
    </location>
</feature>
<keyword evidence="9" id="KW-0443">Lipid metabolism</keyword>
<feature type="transmembrane region" description="Helical" evidence="18">
    <location>
        <begin position="540"/>
        <end position="562"/>
    </location>
</feature>
<reference evidence="19" key="2">
    <citation type="submission" date="2020-05" db="UniProtKB">
        <authorList>
            <consortium name="EnsemblMetazoa"/>
        </authorList>
    </citation>
    <scope>IDENTIFICATION</scope>
    <source>
        <strain evidence="19">Indian</strain>
    </source>
</reference>
<dbReference type="EC" id="2.7.8.41" evidence="14"/>
<feature type="transmembrane region" description="Helical" evidence="18">
    <location>
        <begin position="110"/>
        <end position="131"/>
    </location>
</feature>
<proteinExistence type="inferred from homology"/>
<evidence type="ECO:0000256" key="1">
    <source>
        <dbReference type="ARBA" id="ARBA00004448"/>
    </source>
</evidence>
<dbReference type="PANTHER" id="PTHR20855">
    <property type="entry name" value="ADIPOR/PROGESTIN RECEPTOR-RELATED"/>
    <property type="match status" value="1"/>
</dbReference>
<dbReference type="VEuPathDB" id="VectorBase:ASTEI20_046132"/>
<feature type="transmembrane region" description="Helical" evidence="18">
    <location>
        <begin position="516"/>
        <end position="534"/>
    </location>
</feature>
<dbReference type="FunFam" id="1.20.120.1760:FF:000005">
    <property type="entry name" value="Cardiolipin synthase 1"/>
    <property type="match status" value="1"/>
</dbReference>
<organism evidence="19 20">
    <name type="scientific">Anopheles stephensi</name>
    <name type="common">Indo-Pakistan malaria mosquito</name>
    <dbReference type="NCBI Taxonomy" id="30069"/>
    <lineage>
        <taxon>Eukaryota</taxon>
        <taxon>Metazoa</taxon>
        <taxon>Ecdysozoa</taxon>
        <taxon>Arthropoda</taxon>
        <taxon>Hexapoda</taxon>
        <taxon>Insecta</taxon>
        <taxon>Pterygota</taxon>
        <taxon>Neoptera</taxon>
        <taxon>Endopterygota</taxon>
        <taxon>Diptera</taxon>
        <taxon>Nematocera</taxon>
        <taxon>Culicoidea</taxon>
        <taxon>Culicidae</taxon>
        <taxon>Anophelinae</taxon>
        <taxon>Anopheles</taxon>
    </lineage>
</organism>
<dbReference type="GO" id="GO:0043337">
    <property type="term" value="F:cardiolipin synthase (CMP-forming)"/>
    <property type="evidence" value="ECO:0007669"/>
    <property type="project" value="UniProtKB-EC"/>
</dbReference>
<comment type="catalytic activity">
    <reaction evidence="15">
        <text>a CDP-1,2-diacyl-sn-glycerol + a 1,2-diacyl-sn-glycero-3-phospho-(1'-sn-glycerol) = a cardiolipin + CMP + H(+)</text>
        <dbReference type="Rhea" id="RHEA:32931"/>
        <dbReference type="ChEBI" id="CHEBI:15378"/>
        <dbReference type="ChEBI" id="CHEBI:58332"/>
        <dbReference type="ChEBI" id="CHEBI:60377"/>
        <dbReference type="ChEBI" id="CHEBI:62237"/>
        <dbReference type="ChEBI" id="CHEBI:64716"/>
        <dbReference type="EC" id="2.7.8.41"/>
    </reaction>
</comment>
<keyword evidence="13" id="KW-1208">Phospholipid metabolism</keyword>
<feature type="transmembrane region" description="Helical" evidence="18">
    <location>
        <begin position="151"/>
        <end position="170"/>
    </location>
</feature>
<dbReference type="VEuPathDB" id="VectorBase:ASTEI20_044619"/>
<keyword evidence="20" id="KW-1185">Reference proteome</keyword>
<dbReference type="Proteomes" id="UP000076408">
    <property type="component" value="Unassembled WGS sequence"/>
</dbReference>
<evidence type="ECO:0000256" key="17">
    <source>
        <dbReference type="SAM" id="MobiDB-lite"/>
    </source>
</evidence>
<evidence type="ECO:0000256" key="18">
    <source>
        <dbReference type="SAM" id="Phobius"/>
    </source>
</evidence>
<dbReference type="GO" id="GO:0008654">
    <property type="term" value="P:phospholipid biosynthetic process"/>
    <property type="evidence" value="ECO:0007669"/>
    <property type="project" value="UniProtKB-KW"/>
</dbReference>
<dbReference type="PANTHER" id="PTHR20855:SF138">
    <property type="entry name" value="PROGESTIN AND ADIPOQ RECEPTOR FAMILY MEMBER 4"/>
    <property type="match status" value="1"/>
</dbReference>
<feature type="region of interest" description="Disordered" evidence="17">
    <location>
        <begin position="1"/>
        <end position="24"/>
    </location>
</feature>
<dbReference type="InterPro" id="IPR004254">
    <property type="entry name" value="AdipoR/HlyIII-related"/>
</dbReference>
<dbReference type="GO" id="GO:0046872">
    <property type="term" value="F:metal ion binding"/>
    <property type="evidence" value="ECO:0007669"/>
    <property type="project" value="UniProtKB-KW"/>
</dbReference>
<sequence>MAPEPVPTTNGSSDTTSGTTSSGSTTLLKQVHRMLTPPADLLEWKDMPQHLQFNPYVLTGYRPLQGVKGCLSSLFYVHNETINILTHGIPIVYILATVPAMMPWEKDYRFLSWCHLVGSVAPWCGSFVYHLFMNLENGEGIYYRLLQLDMLGIWISQSFGALPMVTATVYCLNFPLKWLLIISYSLLCIWGLFKAMTASSPWQRRLCFLLPFSMRIMLTLLRISKLGGGNPTSLTHVFLQDAVSAVGGVIGAMHIPEKWFPGSVDIYLNSHNIMHVLVVVAVYSMHQMHLNQMVRGDTRRLPAASIGSYQRRYSSDLKKKQPRVVAVKSVEGSELLQNVLQKNKQLLQEKRDVLVRDIRERKDKVKERVEEVIERENVATVPNLLCIGRIVASPYLGYVIVQGEFRLAMGMLIVAGLTDLADGLIARHWPSQASRLGSFLDPMADKVLVGSLVIAMSYIDLLPLWLTAMILFRDVFLIGAGFVIRYISLPQPRTLSRYFDVTHATAQLAPTFVSKLNTAVQLVAVAATLGAPIFNYVDHAYLHGLWYLTGFTTVAAAVSYLTNKDTYKILRKKS</sequence>
<dbReference type="Pfam" id="PF01066">
    <property type="entry name" value="CDP-OH_P_transf"/>
    <property type="match status" value="1"/>
</dbReference>
<dbReference type="GO" id="GO:0005743">
    <property type="term" value="C:mitochondrial inner membrane"/>
    <property type="evidence" value="ECO:0007669"/>
    <property type="project" value="UniProtKB-SubCell"/>
</dbReference>
<comment type="subcellular location">
    <subcellularLocation>
        <location evidence="1">Mitochondrion inner membrane</location>
        <topology evidence="1">Multi-pass membrane protein</topology>
    </subcellularLocation>
</comment>
<keyword evidence="4" id="KW-0444">Lipid biosynthesis</keyword>
<dbReference type="EnsemblMetazoa" id="ASTEI01216-RA">
    <property type="protein sequence ID" value="ASTEI01216-PA"/>
    <property type="gene ID" value="ASTEI01216"/>
</dbReference>
<dbReference type="AlphaFoldDB" id="A0A182XYD0"/>
<comment type="similarity">
    <text evidence="2">Belongs to the ADIPOR family.</text>
</comment>
<evidence type="ECO:0000256" key="9">
    <source>
        <dbReference type="ARBA" id="ARBA00023098"/>
    </source>
</evidence>
<keyword evidence="5" id="KW-0808">Transferase</keyword>
<feature type="transmembrane region" description="Helical" evidence="18">
    <location>
        <begin position="471"/>
        <end position="488"/>
    </location>
</feature>
<feature type="binding site" evidence="16">
    <location>
        <position position="271"/>
    </location>
    <ligand>
        <name>Zn(2+)</name>
        <dbReference type="ChEBI" id="CHEBI:29105"/>
    </ligand>
</feature>
<evidence type="ECO:0000256" key="12">
    <source>
        <dbReference type="ARBA" id="ARBA00023209"/>
    </source>
</evidence>
<evidence type="ECO:0000256" key="7">
    <source>
        <dbReference type="ARBA" id="ARBA00022792"/>
    </source>
</evidence>
<dbReference type="VEuPathDB" id="VectorBase:ASTE007465"/>
<evidence type="ECO:0000313" key="20">
    <source>
        <dbReference type="Proteomes" id="UP000076408"/>
    </source>
</evidence>
<keyword evidence="10" id="KW-0496">Mitochondrion</keyword>
<evidence type="ECO:0000256" key="3">
    <source>
        <dbReference type="ARBA" id="ARBA00010441"/>
    </source>
</evidence>